<dbReference type="AlphaFoldDB" id="A0A5J9TZN9"/>
<feature type="domain" description="F-box" evidence="1">
    <location>
        <begin position="19"/>
        <end position="65"/>
    </location>
</feature>
<keyword evidence="3" id="KW-1185">Reference proteome</keyword>
<evidence type="ECO:0000259" key="1">
    <source>
        <dbReference type="PROSITE" id="PS50181"/>
    </source>
</evidence>
<dbReference type="Gramene" id="TVU16853">
    <property type="protein sequence ID" value="TVU16853"/>
    <property type="gene ID" value="EJB05_37010"/>
</dbReference>
<dbReference type="Gene3D" id="1.20.1280.50">
    <property type="match status" value="1"/>
</dbReference>
<protein>
    <recommendedName>
        <fullName evidence="1">F-box domain-containing protein</fullName>
    </recommendedName>
</protein>
<organism evidence="2 3">
    <name type="scientific">Eragrostis curvula</name>
    <name type="common">weeping love grass</name>
    <dbReference type="NCBI Taxonomy" id="38414"/>
    <lineage>
        <taxon>Eukaryota</taxon>
        <taxon>Viridiplantae</taxon>
        <taxon>Streptophyta</taxon>
        <taxon>Embryophyta</taxon>
        <taxon>Tracheophyta</taxon>
        <taxon>Spermatophyta</taxon>
        <taxon>Magnoliopsida</taxon>
        <taxon>Liliopsida</taxon>
        <taxon>Poales</taxon>
        <taxon>Poaceae</taxon>
        <taxon>PACMAD clade</taxon>
        <taxon>Chloridoideae</taxon>
        <taxon>Eragrostideae</taxon>
        <taxon>Eragrostidinae</taxon>
        <taxon>Eragrostis</taxon>
    </lineage>
</organism>
<dbReference type="PANTHER" id="PTHR34223">
    <property type="entry name" value="OS11G0201299 PROTEIN"/>
    <property type="match status" value="1"/>
</dbReference>
<evidence type="ECO:0000313" key="3">
    <source>
        <dbReference type="Proteomes" id="UP000324897"/>
    </source>
</evidence>
<dbReference type="SUPFAM" id="SSF81383">
    <property type="entry name" value="F-box domain"/>
    <property type="match status" value="1"/>
</dbReference>
<dbReference type="InterPro" id="IPR036047">
    <property type="entry name" value="F-box-like_dom_sf"/>
</dbReference>
<dbReference type="EMBL" id="RWGY01000030">
    <property type="protein sequence ID" value="TVU16853.1"/>
    <property type="molecule type" value="Genomic_DNA"/>
</dbReference>
<comment type="caution">
    <text evidence="2">The sequence shown here is derived from an EMBL/GenBank/DDBJ whole genome shotgun (WGS) entry which is preliminary data.</text>
</comment>
<dbReference type="InterPro" id="IPR001810">
    <property type="entry name" value="F-box_dom"/>
</dbReference>
<dbReference type="PANTHER" id="PTHR34223:SF51">
    <property type="entry name" value="OS06G0556300 PROTEIN"/>
    <property type="match status" value="1"/>
</dbReference>
<dbReference type="InterPro" id="IPR053197">
    <property type="entry name" value="F-box_SCFL_complex_component"/>
</dbReference>
<dbReference type="PROSITE" id="PS50181">
    <property type="entry name" value="FBOX"/>
    <property type="match status" value="1"/>
</dbReference>
<gene>
    <name evidence="2" type="ORF">EJB05_37010</name>
</gene>
<accession>A0A5J9TZN9</accession>
<name>A0A5J9TZN9_9POAL</name>
<sequence>MPKRRKTSNGPSAVASGGADRISALPNKVLQIVLSSLPSDDTVRTSVLARRWRHLWKSVRAIRIHPRRRGGGGGRMWGPWTAPSLRQFVHHLLLLRGGGGGAARRVWTCEGGNNDGSSLLLEGLSGATDLELTSHARVFILRKDCKLCTTFGKLKALAVNEWCLVDDFSALVHFLRYSPILEKLTLRLGHCETRHPAIKKHYDLSPPEHILLSNKLRLVEIKCPTENELVKKLLVALMAYGIQREKINAEPDFAPPELSGYETW</sequence>
<dbReference type="Pfam" id="PF00646">
    <property type="entry name" value="F-box"/>
    <property type="match status" value="1"/>
</dbReference>
<proteinExistence type="predicted"/>
<reference evidence="2 3" key="1">
    <citation type="journal article" date="2019" name="Sci. Rep.">
        <title>A high-quality genome of Eragrostis curvula grass provides insights into Poaceae evolution and supports new strategies to enhance forage quality.</title>
        <authorList>
            <person name="Carballo J."/>
            <person name="Santos B.A.C.M."/>
            <person name="Zappacosta D."/>
            <person name="Garbus I."/>
            <person name="Selva J.P."/>
            <person name="Gallo C.A."/>
            <person name="Diaz A."/>
            <person name="Albertini E."/>
            <person name="Caccamo M."/>
            <person name="Echenique V."/>
        </authorList>
    </citation>
    <scope>NUCLEOTIDE SEQUENCE [LARGE SCALE GENOMIC DNA]</scope>
    <source>
        <strain evidence="3">cv. Victoria</strain>
        <tissue evidence="2">Leaf</tissue>
    </source>
</reference>
<dbReference type="Proteomes" id="UP000324897">
    <property type="component" value="Unassembled WGS sequence"/>
</dbReference>
<feature type="non-terminal residue" evidence="2">
    <location>
        <position position="1"/>
    </location>
</feature>
<evidence type="ECO:0000313" key="2">
    <source>
        <dbReference type="EMBL" id="TVU16853.1"/>
    </source>
</evidence>
<dbReference type="CDD" id="cd22160">
    <property type="entry name" value="F-box_AtFBL13-like"/>
    <property type="match status" value="1"/>
</dbReference>
<dbReference type="InterPro" id="IPR053781">
    <property type="entry name" value="F-box_AtFBL13-like"/>
</dbReference>
<dbReference type="OrthoDB" id="603691at2759"/>